<keyword evidence="4 8" id="KW-0560">Oxidoreductase</keyword>
<dbReference type="InterPro" id="IPR011576">
    <property type="entry name" value="Pyridox_Oxase_N"/>
</dbReference>
<feature type="domain" description="Pyridoxamine 5'-phosphate oxidase N-terminal" evidence="6">
    <location>
        <begin position="53"/>
        <end position="171"/>
    </location>
</feature>
<feature type="binding site" evidence="5">
    <location>
        <begin position="154"/>
        <end position="155"/>
    </location>
    <ligand>
        <name>FMN</name>
        <dbReference type="ChEBI" id="CHEBI:58210"/>
    </ligand>
</feature>
<proteinExistence type="inferred from homology"/>
<evidence type="ECO:0000313" key="9">
    <source>
        <dbReference type="Proteomes" id="UP000275401"/>
    </source>
</evidence>
<feature type="domain" description="Pyridoxine 5'-phosphate oxidase dimerisation C-terminal" evidence="7">
    <location>
        <begin position="186"/>
        <end position="229"/>
    </location>
</feature>
<sequence>MSDAHDDEAFRELLRGLRVPHAGELPVFDPAQAPDAPLPLFRRWLREAAEGGEPGPHTMMLATAGADGRPSLRTVMLHDADAHGWHFGTHRTSRKGRELAEHPYASLGFHWMRSGRQVRIGGRVTEAGPEESAADLRGRSPAALAAALAGAGRQSAVLSAYEDLERAFEDAYERAERDRDASAPTWTLYVLEPDEVEFYQEEARRRHVRLRYRRAPEERGGWRRELLWP</sequence>
<dbReference type="Pfam" id="PF01243">
    <property type="entry name" value="PNPOx_N"/>
    <property type="match status" value="1"/>
</dbReference>
<dbReference type="Gene3D" id="2.30.110.10">
    <property type="entry name" value="Electron Transport, Fmn-binding Protein, Chain A"/>
    <property type="match status" value="1"/>
</dbReference>
<dbReference type="GO" id="GO:0004733">
    <property type="term" value="F:pyridoxamine phosphate oxidase activity"/>
    <property type="evidence" value="ECO:0007669"/>
    <property type="project" value="UniProtKB-EC"/>
</dbReference>
<feature type="binding site" evidence="5">
    <location>
        <position position="94"/>
    </location>
    <ligand>
        <name>FMN</name>
        <dbReference type="ChEBI" id="CHEBI:58210"/>
    </ligand>
</feature>
<reference evidence="8 9" key="1">
    <citation type="submission" date="2018-11" db="EMBL/GenBank/DDBJ databases">
        <title>The Potential of Streptomyces as Biocontrol Agents against the Tomato grey mould, Botrytis cinerea (Gray mold) Frontiers in Microbiology.</title>
        <authorList>
            <person name="Li D."/>
        </authorList>
    </citation>
    <scope>NUCLEOTIDE SEQUENCE [LARGE SCALE GENOMIC DNA]</scope>
    <source>
        <strain evidence="8 9">NEAU-LD23</strain>
    </source>
</reference>
<evidence type="ECO:0000256" key="4">
    <source>
        <dbReference type="ARBA" id="ARBA00023002"/>
    </source>
</evidence>
<evidence type="ECO:0000256" key="2">
    <source>
        <dbReference type="ARBA" id="ARBA00022630"/>
    </source>
</evidence>
<feature type="binding site" evidence="5">
    <location>
        <position position="117"/>
    </location>
    <ligand>
        <name>FMN</name>
        <dbReference type="ChEBI" id="CHEBI:58210"/>
    </ligand>
</feature>
<dbReference type="NCBIfam" id="NF004231">
    <property type="entry name" value="PRK05679.1"/>
    <property type="match status" value="1"/>
</dbReference>
<dbReference type="PANTHER" id="PTHR10851:SF0">
    <property type="entry name" value="PYRIDOXINE-5'-PHOSPHATE OXIDASE"/>
    <property type="match status" value="1"/>
</dbReference>
<evidence type="ECO:0000256" key="1">
    <source>
        <dbReference type="ARBA" id="ARBA00007301"/>
    </source>
</evidence>
<dbReference type="EC" id="1.4.3.5" evidence="8"/>
<dbReference type="InterPro" id="IPR019576">
    <property type="entry name" value="Pyridoxamine_oxidase_dimer_C"/>
</dbReference>
<dbReference type="GO" id="GO:0008615">
    <property type="term" value="P:pyridoxine biosynthetic process"/>
    <property type="evidence" value="ECO:0007669"/>
    <property type="project" value="InterPro"/>
</dbReference>
<keyword evidence="9" id="KW-1185">Reference proteome</keyword>
<evidence type="ECO:0000256" key="5">
    <source>
        <dbReference type="PIRSR" id="PIRSR000190-2"/>
    </source>
</evidence>
<dbReference type="InterPro" id="IPR012349">
    <property type="entry name" value="Split_barrel_FMN-bd"/>
</dbReference>
<comment type="similarity">
    <text evidence="1">Belongs to the pyridoxamine 5'-phosphate oxidase family.</text>
</comment>
<protein>
    <submittedName>
        <fullName evidence="8">Pyridoxal 5'-phosphate synthase</fullName>
        <ecNumber evidence="8">1.4.3.5</ecNumber>
    </submittedName>
</protein>
<keyword evidence="3 5" id="KW-0288">FMN</keyword>
<comment type="cofactor">
    <cofactor evidence="5">
        <name>FMN</name>
        <dbReference type="ChEBI" id="CHEBI:58210"/>
    </cofactor>
    <text evidence="5">Binds 1 FMN per subunit.</text>
</comment>
<dbReference type="PIRSF" id="PIRSF000190">
    <property type="entry name" value="Pyd_amn-ph_oxd"/>
    <property type="match status" value="1"/>
</dbReference>
<keyword evidence="2" id="KW-0285">Flavoprotein</keyword>
<comment type="caution">
    <text evidence="8">The sequence shown here is derived from an EMBL/GenBank/DDBJ whole genome shotgun (WGS) entry which is preliminary data.</text>
</comment>
<accession>A0A3M8U184</accession>
<dbReference type="Pfam" id="PF10590">
    <property type="entry name" value="PNP_phzG_C"/>
    <property type="match status" value="1"/>
</dbReference>
<dbReference type="InterPro" id="IPR000659">
    <property type="entry name" value="Pyridox_Oxase"/>
</dbReference>
<dbReference type="SUPFAM" id="SSF50475">
    <property type="entry name" value="FMN-binding split barrel"/>
    <property type="match status" value="1"/>
</dbReference>
<gene>
    <name evidence="8" type="ORF">EEJ42_36730</name>
</gene>
<feature type="binding site" evidence="5">
    <location>
        <position position="209"/>
    </location>
    <ligand>
        <name>FMN</name>
        <dbReference type="ChEBI" id="CHEBI:58210"/>
    </ligand>
</feature>
<dbReference type="Proteomes" id="UP000275401">
    <property type="component" value="Unassembled WGS sequence"/>
</dbReference>
<dbReference type="RefSeq" id="WP_123106520.1">
    <property type="nucleotide sequence ID" value="NZ_RIBZ01000715.1"/>
</dbReference>
<name>A0A3M8U184_9ACTN</name>
<evidence type="ECO:0000256" key="3">
    <source>
        <dbReference type="ARBA" id="ARBA00022643"/>
    </source>
</evidence>
<dbReference type="PANTHER" id="PTHR10851">
    <property type="entry name" value="PYRIDOXINE-5-PHOSPHATE OXIDASE"/>
    <property type="match status" value="1"/>
</dbReference>
<dbReference type="EMBL" id="RIBZ01000715">
    <property type="protein sequence ID" value="RNF97674.1"/>
    <property type="molecule type" value="Genomic_DNA"/>
</dbReference>
<feature type="binding site" evidence="5">
    <location>
        <position position="95"/>
    </location>
    <ligand>
        <name>FMN</name>
        <dbReference type="ChEBI" id="CHEBI:58210"/>
    </ligand>
</feature>
<evidence type="ECO:0000259" key="6">
    <source>
        <dbReference type="Pfam" id="PF01243"/>
    </source>
</evidence>
<evidence type="ECO:0000259" key="7">
    <source>
        <dbReference type="Pfam" id="PF10590"/>
    </source>
</evidence>
<organism evidence="8 9">
    <name type="scientific">Streptomyces botrytidirepellens</name>
    <dbReference type="NCBI Taxonomy" id="2486417"/>
    <lineage>
        <taxon>Bacteria</taxon>
        <taxon>Bacillati</taxon>
        <taxon>Actinomycetota</taxon>
        <taxon>Actinomycetes</taxon>
        <taxon>Kitasatosporales</taxon>
        <taxon>Streptomycetaceae</taxon>
        <taxon>Streptomyces</taxon>
    </lineage>
</organism>
<dbReference type="AlphaFoldDB" id="A0A3M8U184"/>
<evidence type="ECO:0000313" key="8">
    <source>
        <dbReference type="EMBL" id="RNF97674.1"/>
    </source>
</evidence>
<dbReference type="GO" id="GO:0010181">
    <property type="term" value="F:FMN binding"/>
    <property type="evidence" value="ECO:0007669"/>
    <property type="project" value="InterPro"/>
</dbReference>